<keyword evidence="11" id="KW-1185">Reference proteome</keyword>
<reference evidence="10 11" key="1">
    <citation type="submission" date="2014-06" db="EMBL/GenBank/DDBJ databases">
        <title>The Genome of the Aflatoxigenic Filamentous Fungus Aspergillus nomius.</title>
        <authorList>
            <person name="Moore M.G."/>
            <person name="Shannon B.M."/>
            <person name="Brian M.M."/>
        </authorList>
    </citation>
    <scope>NUCLEOTIDE SEQUENCE [LARGE SCALE GENOMIC DNA]</scope>
    <source>
        <strain evidence="10 11">NRRL 13137</strain>
    </source>
</reference>
<evidence type="ECO:0000313" key="10">
    <source>
        <dbReference type="EMBL" id="KNG85590.1"/>
    </source>
</evidence>
<organism evidence="10 11">
    <name type="scientific">Aspergillus nomiae NRRL (strain ATCC 15546 / NRRL 13137 / CBS 260.88 / M93)</name>
    <dbReference type="NCBI Taxonomy" id="1509407"/>
    <lineage>
        <taxon>Eukaryota</taxon>
        <taxon>Fungi</taxon>
        <taxon>Dikarya</taxon>
        <taxon>Ascomycota</taxon>
        <taxon>Pezizomycotina</taxon>
        <taxon>Eurotiomycetes</taxon>
        <taxon>Eurotiomycetidae</taxon>
        <taxon>Eurotiales</taxon>
        <taxon>Aspergillaceae</taxon>
        <taxon>Aspergillus</taxon>
        <taxon>Aspergillus subgen. Circumdati</taxon>
    </lineage>
</organism>
<evidence type="ECO:0000256" key="1">
    <source>
        <dbReference type="ARBA" id="ARBA00001971"/>
    </source>
</evidence>
<name>A0A0L1J1Q6_ASPN3</name>
<comment type="caution">
    <text evidence="10">The sequence shown here is derived from an EMBL/GenBank/DDBJ whole genome shotgun (WGS) entry which is preliminary data.</text>
</comment>
<dbReference type="PANTHER" id="PTHR24305:SF166">
    <property type="entry name" value="CYTOCHROME P450 12A4, MITOCHONDRIAL-RELATED"/>
    <property type="match status" value="1"/>
</dbReference>
<evidence type="ECO:0000256" key="3">
    <source>
        <dbReference type="ARBA" id="ARBA00022723"/>
    </source>
</evidence>
<evidence type="ECO:0000256" key="6">
    <source>
        <dbReference type="ARBA" id="ARBA00023033"/>
    </source>
</evidence>
<keyword evidence="5 7" id="KW-0408">Iron</keyword>
<keyword evidence="9" id="KW-0812">Transmembrane</keyword>
<dbReference type="OrthoDB" id="3945418at2759"/>
<feature type="binding site" description="axial binding residue" evidence="7">
    <location>
        <position position="482"/>
    </location>
    <ligand>
        <name>heme</name>
        <dbReference type="ChEBI" id="CHEBI:30413"/>
    </ligand>
    <ligandPart>
        <name>Fe</name>
        <dbReference type="ChEBI" id="CHEBI:18248"/>
    </ligandPart>
</feature>
<proteinExistence type="inferred from homology"/>
<sequence length="538" mass="61591">MASYYANLTTMVQHAWSQGDVATYVQQIRENPQALAWLLVAAYATYWAFTLIYNLTLHPLAHFPGPFLCRISNLPQCYYEAILNGQFMPEIDKYHEKYGRSAPSRPVVRINPNEVHIKDSSMYHAVYKNPAFTKDPGSYALGVSQGMAFTISIDQHKEKRKTLNPCFSKLCISNMEDTLYDEYDKVFSKIKEYERKGEQVPIAELLYCYTADIISSHFLGKNLDLIAAPNFIERSAEMQSFTKGIWMAVHFSFIRYILVATPRWMLAYLSGTFVDVIWFVERAAQAAIKTFDLDKALQKKAYEETIFDRMLSENARREEKGRKVRPLHFRELADEGTGILNAGTEPSAIMLCYATYFFSRFPHVQKPLLEELASVERQNGRLPLRKLEALPYLTGFIKESLRYMPLIPGRLPRVVPKGGLYVPAVNKTIPEGCVVGLSQLHISFDPEVFPSPYEFRPERWFAESGKDLDHWVLAFSKGRTDCIGKTLAYAEMYLVLANLFTSFDMTLAPGSREGMEWDDRVVAHSKQNLRILVKSRTA</sequence>
<dbReference type="GO" id="GO:0020037">
    <property type="term" value="F:heme binding"/>
    <property type="evidence" value="ECO:0007669"/>
    <property type="project" value="InterPro"/>
</dbReference>
<dbReference type="CDD" id="cd11062">
    <property type="entry name" value="CYP58-like"/>
    <property type="match status" value="1"/>
</dbReference>
<evidence type="ECO:0000256" key="2">
    <source>
        <dbReference type="ARBA" id="ARBA00010617"/>
    </source>
</evidence>
<dbReference type="InterPro" id="IPR017972">
    <property type="entry name" value="Cyt_P450_CS"/>
</dbReference>
<dbReference type="RefSeq" id="XP_015406513.1">
    <property type="nucleotide sequence ID" value="XM_015552494.1"/>
</dbReference>
<keyword evidence="9" id="KW-1133">Transmembrane helix</keyword>
<evidence type="ECO:0008006" key="12">
    <source>
        <dbReference type="Google" id="ProtNLM"/>
    </source>
</evidence>
<keyword evidence="6 8" id="KW-0503">Monooxygenase</keyword>
<dbReference type="STRING" id="1509407.A0A0L1J1Q6"/>
<dbReference type="PROSITE" id="PS00086">
    <property type="entry name" value="CYTOCHROME_P450"/>
    <property type="match status" value="1"/>
</dbReference>
<dbReference type="Gene3D" id="1.10.630.10">
    <property type="entry name" value="Cytochrome P450"/>
    <property type="match status" value="1"/>
</dbReference>
<comment type="similarity">
    <text evidence="2 8">Belongs to the cytochrome P450 family.</text>
</comment>
<dbReference type="InterPro" id="IPR001128">
    <property type="entry name" value="Cyt_P450"/>
</dbReference>
<dbReference type="InterPro" id="IPR036396">
    <property type="entry name" value="Cyt_P450_sf"/>
</dbReference>
<feature type="transmembrane region" description="Helical" evidence="9">
    <location>
        <begin position="34"/>
        <end position="55"/>
    </location>
</feature>
<evidence type="ECO:0000256" key="5">
    <source>
        <dbReference type="ARBA" id="ARBA00023004"/>
    </source>
</evidence>
<keyword evidence="4 8" id="KW-0560">Oxidoreductase</keyword>
<dbReference type="GO" id="GO:0016705">
    <property type="term" value="F:oxidoreductase activity, acting on paired donors, with incorporation or reduction of molecular oxygen"/>
    <property type="evidence" value="ECO:0007669"/>
    <property type="project" value="InterPro"/>
</dbReference>
<accession>A0A0L1J1Q6</accession>
<dbReference type="Proteomes" id="UP000037505">
    <property type="component" value="Unassembled WGS sequence"/>
</dbReference>
<dbReference type="GeneID" id="26809042"/>
<protein>
    <recommendedName>
        <fullName evidence="12">Cytochrome P450</fullName>
    </recommendedName>
</protein>
<dbReference type="PRINTS" id="PR00385">
    <property type="entry name" value="P450"/>
</dbReference>
<keyword evidence="3 7" id="KW-0479">Metal-binding</keyword>
<dbReference type="GO" id="GO:0005506">
    <property type="term" value="F:iron ion binding"/>
    <property type="evidence" value="ECO:0007669"/>
    <property type="project" value="InterPro"/>
</dbReference>
<dbReference type="EMBL" id="JNOM01000150">
    <property type="protein sequence ID" value="KNG85590.1"/>
    <property type="molecule type" value="Genomic_DNA"/>
</dbReference>
<dbReference type="SUPFAM" id="SSF48264">
    <property type="entry name" value="Cytochrome P450"/>
    <property type="match status" value="1"/>
</dbReference>
<dbReference type="InterPro" id="IPR002401">
    <property type="entry name" value="Cyt_P450_E_grp-I"/>
</dbReference>
<comment type="cofactor">
    <cofactor evidence="1 7">
        <name>heme</name>
        <dbReference type="ChEBI" id="CHEBI:30413"/>
    </cofactor>
</comment>
<gene>
    <name evidence="10" type="ORF">ANOM_007238</name>
</gene>
<keyword evidence="9" id="KW-0472">Membrane</keyword>
<dbReference type="GO" id="GO:0004497">
    <property type="term" value="F:monooxygenase activity"/>
    <property type="evidence" value="ECO:0007669"/>
    <property type="project" value="UniProtKB-KW"/>
</dbReference>
<dbReference type="AlphaFoldDB" id="A0A0L1J1Q6"/>
<dbReference type="PRINTS" id="PR00463">
    <property type="entry name" value="EP450I"/>
</dbReference>
<dbReference type="InterPro" id="IPR050121">
    <property type="entry name" value="Cytochrome_P450_monoxygenase"/>
</dbReference>
<dbReference type="PANTHER" id="PTHR24305">
    <property type="entry name" value="CYTOCHROME P450"/>
    <property type="match status" value="1"/>
</dbReference>
<evidence type="ECO:0000256" key="8">
    <source>
        <dbReference type="RuleBase" id="RU000461"/>
    </source>
</evidence>
<evidence type="ECO:0000313" key="11">
    <source>
        <dbReference type="Proteomes" id="UP000037505"/>
    </source>
</evidence>
<evidence type="ECO:0000256" key="4">
    <source>
        <dbReference type="ARBA" id="ARBA00023002"/>
    </source>
</evidence>
<keyword evidence="7 8" id="KW-0349">Heme</keyword>
<evidence type="ECO:0000256" key="9">
    <source>
        <dbReference type="SAM" id="Phobius"/>
    </source>
</evidence>
<evidence type="ECO:0000256" key="7">
    <source>
        <dbReference type="PIRSR" id="PIRSR602401-1"/>
    </source>
</evidence>
<dbReference type="Pfam" id="PF00067">
    <property type="entry name" value="p450"/>
    <property type="match status" value="1"/>
</dbReference>